<dbReference type="GeneID" id="24163433"/>
<keyword evidence="3" id="KW-1185">Reference proteome</keyword>
<feature type="region of interest" description="Disordered" evidence="1">
    <location>
        <begin position="1"/>
        <end position="30"/>
    </location>
</feature>
<reference evidence="3" key="1">
    <citation type="journal article" date="2009" name="Genome Res.">
        <title>Comparative genomic analyses of the human fungal pathogens Coccidioides and their relatives.</title>
        <authorList>
            <person name="Sharpton T.J."/>
            <person name="Stajich J.E."/>
            <person name="Rounsley S.D."/>
            <person name="Gardner M.J."/>
            <person name="Wortman J.R."/>
            <person name="Jordar V.S."/>
            <person name="Maiti R."/>
            <person name="Kodira C.D."/>
            <person name="Neafsey D.E."/>
            <person name="Zeng Q."/>
            <person name="Hung C.-Y."/>
            <person name="McMahan C."/>
            <person name="Muszewska A."/>
            <person name="Grynberg M."/>
            <person name="Mandel M.A."/>
            <person name="Kellner E.M."/>
            <person name="Barker B.M."/>
            <person name="Galgiani J.N."/>
            <person name="Orbach M.J."/>
            <person name="Kirkland T.N."/>
            <person name="Cole G.T."/>
            <person name="Henn M.R."/>
            <person name="Birren B.W."/>
            <person name="Taylor J.W."/>
        </authorList>
    </citation>
    <scope>NUCLEOTIDE SEQUENCE [LARGE SCALE GENOMIC DNA]</scope>
    <source>
        <strain evidence="3">RS</strain>
    </source>
</reference>
<dbReference type="KEGG" id="cim:CIMG_10796"/>
<sequence>MVKAPLSRETRLYRSEDPAHSPQTRVPCSRSGFIGPENPTVISTTYRHARPDPGLAVALLFSRERWLATSAQSLADEVWNLRARVDSATVVEGVAADCHWPARLATTLEPTRSTQLACPLLLLFIL</sequence>
<dbReference type="InParanoid" id="A0A0D8JS32"/>
<dbReference type="Proteomes" id="UP000001261">
    <property type="component" value="Unassembled WGS sequence"/>
</dbReference>
<dbReference type="RefSeq" id="XP_012214324.1">
    <property type="nucleotide sequence ID" value="XM_012358901.1"/>
</dbReference>
<protein>
    <submittedName>
        <fullName evidence="2">Uncharacterized protein</fullName>
    </submittedName>
</protein>
<accession>A0A0D8JS32</accession>
<evidence type="ECO:0000256" key="1">
    <source>
        <dbReference type="SAM" id="MobiDB-lite"/>
    </source>
</evidence>
<dbReference type="AlphaFoldDB" id="A0A0D8JS32"/>
<feature type="compositionally biased region" description="Basic and acidic residues" evidence="1">
    <location>
        <begin position="1"/>
        <end position="19"/>
    </location>
</feature>
<evidence type="ECO:0000313" key="2">
    <source>
        <dbReference type="EMBL" id="KJF60130.1"/>
    </source>
</evidence>
<name>A0A0D8JS32_COCIM</name>
<organism evidence="2 3">
    <name type="scientific">Coccidioides immitis (strain RS)</name>
    <name type="common">Valley fever fungus</name>
    <dbReference type="NCBI Taxonomy" id="246410"/>
    <lineage>
        <taxon>Eukaryota</taxon>
        <taxon>Fungi</taxon>
        <taxon>Dikarya</taxon>
        <taxon>Ascomycota</taxon>
        <taxon>Pezizomycotina</taxon>
        <taxon>Eurotiomycetes</taxon>
        <taxon>Eurotiomycetidae</taxon>
        <taxon>Onygenales</taxon>
        <taxon>Onygenaceae</taxon>
        <taxon>Coccidioides</taxon>
    </lineage>
</organism>
<dbReference type="EMBL" id="GG704911">
    <property type="protein sequence ID" value="KJF60130.1"/>
    <property type="molecule type" value="Genomic_DNA"/>
</dbReference>
<reference evidence="3" key="2">
    <citation type="journal article" date="2010" name="Genome Res.">
        <title>Population genomic sequencing of Coccidioides fungi reveals recent hybridization and transposon control.</title>
        <authorList>
            <person name="Neafsey D.E."/>
            <person name="Barker B.M."/>
            <person name="Sharpton T.J."/>
            <person name="Stajich J.E."/>
            <person name="Park D.J."/>
            <person name="Whiston E."/>
            <person name="Hung C.-Y."/>
            <person name="McMahan C."/>
            <person name="White J."/>
            <person name="Sykes S."/>
            <person name="Heiman D."/>
            <person name="Young S."/>
            <person name="Zeng Q."/>
            <person name="Abouelleil A."/>
            <person name="Aftuck L."/>
            <person name="Bessette D."/>
            <person name="Brown A."/>
            <person name="FitzGerald M."/>
            <person name="Lui A."/>
            <person name="Macdonald J.P."/>
            <person name="Priest M."/>
            <person name="Orbach M.J."/>
            <person name="Galgiani J.N."/>
            <person name="Kirkland T.N."/>
            <person name="Cole G.T."/>
            <person name="Birren B.W."/>
            <person name="Henn M.R."/>
            <person name="Taylor J.W."/>
            <person name="Rounsley S.D."/>
        </authorList>
    </citation>
    <scope>GENOME REANNOTATION</scope>
    <source>
        <strain evidence="3">RS</strain>
    </source>
</reference>
<evidence type="ECO:0000313" key="3">
    <source>
        <dbReference type="Proteomes" id="UP000001261"/>
    </source>
</evidence>
<gene>
    <name evidence="2" type="ORF">CIMG_10796</name>
</gene>
<dbReference type="VEuPathDB" id="FungiDB:CIMG_10796"/>
<proteinExistence type="predicted"/>